<reference evidence="2 3" key="1">
    <citation type="submission" date="2019-05" db="EMBL/GenBank/DDBJ databases">
        <title>Another draft genome of Portunus trituberculatus and its Hox gene families provides insights of decapod evolution.</title>
        <authorList>
            <person name="Jeong J.-H."/>
            <person name="Song I."/>
            <person name="Kim S."/>
            <person name="Choi T."/>
            <person name="Kim D."/>
            <person name="Ryu S."/>
            <person name="Kim W."/>
        </authorList>
    </citation>
    <scope>NUCLEOTIDE SEQUENCE [LARGE SCALE GENOMIC DNA]</scope>
    <source>
        <tissue evidence="2">Muscle</tissue>
    </source>
</reference>
<organism evidence="2 3">
    <name type="scientific">Portunus trituberculatus</name>
    <name type="common">Swimming crab</name>
    <name type="synonym">Neptunus trituberculatus</name>
    <dbReference type="NCBI Taxonomy" id="210409"/>
    <lineage>
        <taxon>Eukaryota</taxon>
        <taxon>Metazoa</taxon>
        <taxon>Ecdysozoa</taxon>
        <taxon>Arthropoda</taxon>
        <taxon>Crustacea</taxon>
        <taxon>Multicrustacea</taxon>
        <taxon>Malacostraca</taxon>
        <taxon>Eumalacostraca</taxon>
        <taxon>Eucarida</taxon>
        <taxon>Decapoda</taxon>
        <taxon>Pleocyemata</taxon>
        <taxon>Brachyura</taxon>
        <taxon>Eubrachyura</taxon>
        <taxon>Portunoidea</taxon>
        <taxon>Portunidae</taxon>
        <taxon>Portuninae</taxon>
        <taxon>Portunus</taxon>
    </lineage>
</organism>
<dbReference type="Proteomes" id="UP000324222">
    <property type="component" value="Unassembled WGS sequence"/>
</dbReference>
<feature type="region of interest" description="Disordered" evidence="1">
    <location>
        <begin position="38"/>
        <end position="73"/>
    </location>
</feature>
<evidence type="ECO:0000256" key="1">
    <source>
        <dbReference type="SAM" id="MobiDB-lite"/>
    </source>
</evidence>
<protein>
    <submittedName>
        <fullName evidence="2">Uncharacterized protein</fullName>
    </submittedName>
</protein>
<dbReference type="AlphaFoldDB" id="A0A5B7GNU9"/>
<evidence type="ECO:0000313" key="2">
    <source>
        <dbReference type="EMBL" id="MPC61860.1"/>
    </source>
</evidence>
<accession>A0A5B7GNU9</accession>
<evidence type="ECO:0000313" key="3">
    <source>
        <dbReference type="Proteomes" id="UP000324222"/>
    </source>
</evidence>
<sequence>MTSGEGTDSHHSGMDYNQLMALAKALNFNIRVLPSRNWDEAHRSSDSRSAELTYPTQYLNQRNQTVEPAASQY</sequence>
<feature type="compositionally biased region" description="Basic and acidic residues" evidence="1">
    <location>
        <begin position="38"/>
        <end position="49"/>
    </location>
</feature>
<keyword evidence="3" id="KW-1185">Reference proteome</keyword>
<comment type="caution">
    <text evidence="2">The sequence shown here is derived from an EMBL/GenBank/DDBJ whole genome shotgun (WGS) entry which is preliminary data.</text>
</comment>
<dbReference type="EMBL" id="VSRR010019022">
    <property type="protein sequence ID" value="MPC61860.1"/>
    <property type="molecule type" value="Genomic_DNA"/>
</dbReference>
<proteinExistence type="predicted"/>
<name>A0A5B7GNU9_PORTR</name>
<feature type="compositionally biased region" description="Polar residues" evidence="1">
    <location>
        <begin position="54"/>
        <end position="73"/>
    </location>
</feature>
<gene>
    <name evidence="2" type="ORF">E2C01_055937</name>
</gene>